<dbReference type="Proteomes" id="UP000184139">
    <property type="component" value="Unassembled WGS sequence"/>
</dbReference>
<evidence type="ECO:0000313" key="4">
    <source>
        <dbReference type="EMBL" id="SHI12345.1"/>
    </source>
</evidence>
<dbReference type="OrthoDB" id="9764337at2"/>
<dbReference type="SUPFAM" id="SSF52172">
    <property type="entry name" value="CheY-like"/>
    <property type="match status" value="1"/>
</dbReference>
<dbReference type="InterPro" id="IPR003607">
    <property type="entry name" value="HD/PDEase_dom"/>
</dbReference>
<feature type="domain" description="Response regulatory" evidence="2">
    <location>
        <begin position="7"/>
        <end position="122"/>
    </location>
</feature>
<name>A0A1M5YJZ1_9BACT</name>
<dbReference type="Gene3D" id="1.10.3210.10">
    <property type="entry name" value="Hypothetical protein af1432"/>
    <property type="match status" value="1"/>
</dbReference>
<keyword evidence="5" id="KW-1185">Reference proteome</keyword>
<evidence type="ECO:0000259" key="2">
    <source>
        <dbReference type="PROSITE" id="PS50110"/>
    </source>
</evidence>
<evidence type="ECO:0000256" key="1">
    <source>
        <dbReference type="PROSITE-ProRule" id="PRU00169"/>
    </source>
</evidence>
<dbReference type="Pfam" id="PF00072">
    <property type="entry name" value="Response_reg"/>
    <property type="match status" value="1"/>
</dbReference>
<dbReference type="PANTHER" id="PTHR45228">
    <property type="entry name" value="CYCLIC DI-GMP PHOSPHODIESTERASE TM_0186-RELATED"/>
    <property type="match status" value="1"/>
</dbReference>
<gene>
    <name evidence="4" type="ORF">SAMN02745124_04136</name>
</gene>
<dbReference type="SMART" id="SM00471">
    <property type="entry name" value="HDc"/>
    <property type="match status" value="1"/>
</dbReference>
<evidence type="ECO:0000259" key="3">
    <source>
        <dbReference type="PROSITE" id="PS51832"/>
    </source>
</evidence>
<dbReference type="CDD" id="cd19920">
    <property type="entry name" value="REC_PA4781-like"/>
    <property type="match status" value="1"/>
</dbReference>
<dbReference type="CDD" id="cd00077">
    <property type="entry name" value="HDc"/>
    <property type="match status" value="1"/>
</dbReference>
<sequence length="368" mass="41029">MSQDRPLVLIVDDNPTNIDLLVATLKKDYRLGIAKRGQQAIDYARKFLPNLILLDIMMPEMDGYQVCTTLKKDEATASIPIIFITAMQDTASKTRGFEEGAVDYITKPFHTAEVLARVRTHVELDQAKALLLSQNTVLEQKVQSKTSELREMLNGSIISMARMVEIRDPYTAGHQQRVAQLACAIAAKMGLSESVIEGIRIASLLHDVGKIRIPVAILSRAGTLLEAELEVIKIHSQIGFEILKNIPFPWPVAQMVFQHHERLDGSGYPLGLREADLLLESKILTVADVTEAKSSFRPYRPALGLKATIDELKEYRGIYYDKDAVDACLELLDKDGFTFADAEDKEGQPILCVASPETINLNQLRDRL</sequence>
<dbReference type="SUPFAM" id="SSF109604">
    <property type="entry name" value="HD-domain/PDEase-like"/>
    <property type="match status" value="1"/>
</dbReference>
<dbReference type="Pfam" id="PF13487">
    <property type="entry name" value="HD_5"/>
    <property type="match status" value="1"/>
</dbReference>
<feature type="modified residue" description="4-aspartylphosphate" evidence="1">
    <location>
        <position position="55"/>
    </location>
</feature>
<dbReference type="PROSITE" id="PS50110">
    <property type="entry name" value="RESPONSE_REGULATORY"/>
    <property type="match status" value="1"/>
</dbReference>
<dbReference type="InterPro" id="IPR052020">
    <property type="entry name" value="Cyclic_di-GMP/3'3'-cGAMP_PDE"/>
</dbReference>
<dbReference type="RefSeq" id="WP_073379101.1">
    <property type="nucleotide sequence ID" value="NZ_FQXS01000040.1"/>
</dbReference>
<proteinExistence type="predicted"/>
<accession>A0A1M5YJZ1</accession>
<dbReference type="EMBL" id="FQXS01000040">
    <property type="protein sequence ID" value="SHI12345.1"/>
    <property type="molecule type" value="Genomic_DNA"/>
</dbReference>
<dbReference type="AlphaFoldDB" id="A0A1M5YJZ1"/>
<dbReference type="STRING" id="1121409.SAMN02745124_04136"/>
<keyword evidence="1" id="KW-0597">Phosphoprotein</keyword>
<feature type="domain" description="HD-GYP" evidence="3">
    <location>
        <begin position="149"/>
        <end position="344"/>
    </location>
</feature>
<dbReference type="InterPro" id="IPR001789">
    <property type="entry name" value="Sig_transdc_resp-reg_receiver"/>
</dbReference>
<dbReference type="Gene3D" id="3.40.50.2300">
    <property type="match status" value="1"/>
</dbReference>
<dbReference type="GO" id="GO:0000160">
    <property type="term" value="P:phosphorelay signal transduction system"/>
    <property type="evidence" value="ECO:0007669"/>
    <property type="project" value="InterPro"/>
</dbReference>
<protein>
    <submittedName>
        <fullName evidence="4">Putative two-component system response regulator</fullName>
    </submittedName>
</protein>
<dbReference type="PROSITE" id="PS51832">
    <property type="entry name" value="HD_GYP"/>
    <property type="match status" value="1"/>
</dbReference>
<dbReference type="SMART" id="SM00448">
    <property type="entry name" value="REC"/>
    <property type="match status" value="1"/>
</dbReference>
<dbReference type="InterPro" id="IPR011006">
    <property type="entry name" value="CheY-like_superfamily"/>
</dbReference>
<organism evidence="4 5">
    <name type="scientific">Desulfofustis glycolicus DSM 9705</name>
    <dbReference type="NCBI Taxonomy" id="1121409"/>
    <lineage>
        <taxon>Bacteria</taxon>
        <taxon>Pseudomonadati</taxon>
        <taxon>Thermodesulfobacteriota</taxon>
        <taxon>Desulfobulbia</taxon>
        <taxon>Desulfobulbales</taxon>
        <taxon>Desulfocapsaceae</taxon>
        <taxon>Desulfofustis</taxon>
    </lineage>
</organism>
<dbReference type="InterPro" id="IPR037522">
    <property type="entry name" value="HD_GYP_dom"/>
</dbReference>
<reference evidence="4 5" key="1">
    <citation type="submission" date="2016-11" db="EMBL/GenBank/DDBJ databases">
        <authorList>
            <person name="Jaros S."/>
            <person name="Januszkiewicz K."/>
            <person name="Wedrychowicz H."/>
        </authorList>
    </citation>
    <scope>NUCLEOTIDE SEQUENCE [LARGE SCALE GENOMIC DNA]</scope>
    <source>
        <strain evidence="4 5">DSM 9705</strain>
    </source>
</reference>
<dbReference type="PANTHER" id="PTHR45228:SF1">
    <property type="entry name" value="CYCLIC DI-GMP PHOSPHODIESTERASE TM_0186"/>
    <property type="match status" value="1"/>
</dbReference>
<evidence type="ECO:0000313" key="5">
    <source>
        <dbReference type="Proteomes" id="UP000184139"/>
    </source>
</evidence>